<keyword evidence="2" id="KW-1185">Reference proteome</keyword>
<gene>
    <name evidence="1" type="ORF">O181_011052</name>
</gene>
<evidence type="ECO:0000313" key="1">
    <source>
        <dbReference type="EMBL" id="MBW0471337.1"/>
    </source>
</evidence>
<reference evidence="1" key="1">
    <citation type="submission" date="2021-03" db="EMBL/GenBank/DDBJ databases">
        <title>Draft genome sequence of rust myrtle Austropuccinia psidii MF-1, a brazilian biotype.</title>
        <authorList>
            <person name="Quecine M.C."/>
            <person name="Pachon D.M.R."/>
            <person name="Bonatelli M.L."/>
            <person name="Correr F.H."/>
            <person name="Franceschini L.M."/>
            <person name="Leite T.F."/>
            <person name="Margarido G.R.A."/>
            <person name="Almeida C.A."/>
            <person name="Ferrarezi J.A."/>
            <person name="Labate C.A."/>
        </authorList>
    </citation>
    <scope>NUCLEOTIDE SEQUENCE</scope>
    <source>
        <strain evidence="1">MF-1</strain>
    </source>
</reference>
<dbReference type="Proteomes" id="UP000765509">
    <property type="component" value="Unassembled WGS sequence"/>
</dbReference>
<comment type="caution">
    <text evidence="1">The sequence shown here is derived from an EMBL/GenBank/DDBJ whole genome shotgun (WGS) entry which is preliminary data.</text>
</comment>
<organism evidence="1 2">
    <name type="scientific">Austropuccinia psidii MF-1</name>
    <dbReference type="NCBI Taxonomy" id="1389203"/>
    <lineage>
        <taxon>Eukaryota</taxon>
        <taxon>Fungi</taxon>
        <taxon>Dikarya</taxon>
        <taxon>Basidiomycota</taxon>
        <taxon>Pucciniomycotina</taxon>
        <taxon>Pucciniomycetes</taxon>
        <taxon>Pucciniales</taxon>
        <taxon>Sphaerophragmiaceae</taxon>
        <taxon>Austropuccinia</taxon>
    </lineage>
</organism>
<accession>A0A9Q3BTT7</accession>
<sequence length="117" mass="13083">MIPAVSLALISLYRYPPIGSLLRSISSRPIVTVHVNSNFCRTSRIRYQLLLMGSPSYCATKQPYNKPTHNLTDASMLPSVPVVVTPNTFPSILLQSLGLIIDYILPFHVQAVHQFQF</sequence>
<dbReference type="EMBL" id="AVOT02002728">
    <property type="protein sequence ID" value="MBW0471337.1"/>
    <property type="molecule type" value="Genomic_DNA"/>
</dbReference>
<protein>
    <submittedName>
        <fullName evidence="1">Uncharacterized protein</fullName>
    </submittedName>
</protein>
<name>A0A9Q3BTT7_9BASI</name>
<dbReference type="AlphaFoldDB" id="A0A9Q3BTT7"/>
<proteinExistence type="predicted"/>
<evidence type="ECO:0000313" key="2">
    <source>
        <dbReference type="Proteomes" id="UP000765509"/>
    </source>
</evidence>